<reference evidence="1 2" key="1">
    <citation type="submission" date="2014-08" db="EMBL/GenBank/DDBJ databases">
        <title>Complete genome sequence of Corynebacterium deserti GIMN1.010 (=DSM 45689), isolated from desert sand in western China.</title>
        <authorList>
            <person name="Ruckert C."/>
            <person name="Albersmeier A."/>
            <person name="Kalinowski J."/>
        </authorList>
    </citation>
    <scope>NUCLEOTIDE SEQUENCE [LARGE SCALE GENOMIC DNA]</scope>
    <source>
        <strain evidence="1 2">GIMN1.010</strain>
    </source>
</reference>
<keyword evidence="2" id="KW-1185">Reference proteome</keyword>
<dbReference type="EMBL" id="CP009220">
    <property type="protein sequence ID" value="ALC07095.1"/>
    <property type="molecule type" value="Genomic_DNA"/>
</dbReference>
<dbReference type="OrthoDB" id="4214267at2"/>
<sequence>MFELPEYTLEPIMWWLDTISGMWKEHAMVSSAMERLSQSVPELADNDDKRFQFMACLMSMDRDFYFLYVRNQDTNEELVKRFVARQWLGLFKL</sequence>
<evidence type="ECO:0000313" key="2">
    <source>
        <dbReference type="Proteomes" id="UP000068067"/>
    </source>
</evidence>
<organism evidence="1 2">
    <name type="scientific">Corynebacterium deserti GIMN1.010</name>
    <dbReference type="NCBI Taxonomy" id="931089"/>
    <lineage>
        <taxon>Bacteria</taxon>
        <taxon>Bacillati</taxon>
        <taxon>Actinomycetota</taxon>
        <taxon>Actinomycetes</taxon>
        <taxon>Mycobacteriales</taxon>
        <taxon>Corynebacteriaceae</taxon>
        <taxon>Corynebacterium</taxon>
    </lineage>
</organism>
<dbReference type="PATRIC" id="fig|931089.4.peg.2800"/>
<dbReference type="KEGG" id="cdx:CDES_13850"/>
<dbReference type="STRING" id="931089.CDES_13850"/>
<dbReference type="Proteomes" id="UP000068067">
    <property type="component" value="Chromosome"/>
</dbReference>
<dbReference type="AlphaFoldDB" id="A0A0M4D0D6"/>
<evidence type="ECO:0000313" key="1">
    <source>
        <dbReference type="EMBL" id="ALC07095.1"/>
    </source>
</evidence>
<dbReference type="RefSeq" id="WP_053545960.1">
    <property type="nucleotide sequence ID" value="NZ_CP009220.1"/>
</dbReference>
<protein>
    <submittedName>
        <fullName evidence="1">Uncharacterized protein</fullName>
    </submittedName>
</protein>
<accession>A0A0M4D0D6</accession>
<gene>
    <name evidence="1" type="ORF">CDES_13850</name>
</gene>
<proteinExistence type="predicted"/>
<name>A0A0M4D0D6_9CORY</name>